<keyword evidence="3" id="KW-1015">Disulfide bond</keyword>
<evidence type="ECO:0000313" key="6">
    <source>
        <dbReference type="EMBL" id="KAL0477782.1"/>
    </source>
</evidence>
<dbReference type="InterPro" id="IPR014025">
    <property type="entry name" value="Glutaredoxin_subgr"/>
</dbReference>
<dbReference type="PROSITE" id="PS51354">
    <property type="entry name" value="GLUTAREDOXIN_2"/>
    <property type="match status" value="1"/>
</dbReference>
<protein>
    <submittedName>
        <fullName evidence="6">GRXC4</fullName>
    </submittedName>
</protein>
<evidence type="ECO:0000256" key="3">
    <source>
        <dbReference type="ARBA" id="ARBA00023157"/>
    </source>
</evidence>
<dbReference type="AlphaFoldDB" id="A0AAW2YKM4"/>
<dbReference type="InterPro" id="IPR002109">
    <property type="entry name" value="Glutaredoxin"/>
</dbReference>
<dbReference type="GO" id="GO:0005737">
    <property type="term" value="C:cytoplasm"/>
    <property type="evidence" value="ECO:0007669"/>
    <property type="project" value="TreeGrafter"/>
</dbReference>
<comment type="caution">
    <text evidence="6">The sequence shown here is derived from an EMBL/GenBank/DDBJ whole genome shotgun (WGS) entry which is preliminary data.</text>
</comment>
<proteinExistence type="predicted"/>
<dbReference type="NCBIfam" id="TIGR02180">
    <property type="entry name" value="GRX_euk"/>
    <property type="match status" value="1"/>
</dbReference>
<sequence>MGAAEYIDEQLKGNKVVVFSKSYCPYCTKTKQLFKQLNVDAKVIELDQRDDGADIQSALASRTGQKTVPSVWIKESFIGGNDDTQKKNSSGELAKLLA</sequence>
<dbReference type="SUPFAM" id="SSF52833">
    <property type="entry name" value="Thioredoxin-like"/>
    <property type="match status" value="1"/>
</dbReference>
<evidence type="ECO:0000313" key="7">
    <source>
        <dbReference type="Proteomes" id="UP001431209"/>
    </source>
</evidence>
<dbReference type="Pfam" id="PF00462">
    <property type="entry name" value="Glutaredoxin"/>
    <property type="match status" value="1"/>
</dbReference>
<dbReference type="InterPro" id="IPR036249">
    <property type="entry name" value="Thioredoxin-like_sf"/>
</dbReference>
<reference evidence="6 7" key="1">
    <citation type="submission" date="2024-03" db="EMBL/GenBank/DDBJ databases">
        <title>The Acrasis kona genome and developmental transcriptomes reveal deep origins of eukaryotic multicellular pathways.</title>
        <authorList>
            <person name="Sheikh S."/>
            <person name="Fu C.-J."/>
            <person name="Brown M.W."/>
            <person name="Baldauf S.L."/>
        </authorList>
    </citation>
    <scope>NUCLEOTIDE SEQUENCE [LARGE SCALE GENOMIC DNA]</scope>
    <source>
        <strain evidence="6 7">ATCC MYA-3509</strain>
    </source>
</reference>
<dbReference type="PRINTS" id="PR00160">
    <property type="entry name" value="GLUTAREDOXIN"/>
</dbReference>
<dbReference type="Proteomes" id="UP001431209">
    <property type="component" value="Unassembled WGS sequence"/>
</dbReference>
<dbReference type="GO" id="GO:0034599">
    <property type="term" value="P:cellular response to oxidative stress"/>
    <property type="evidence" value="ECO:0007669"/>
    <property type="project" value="TreeGrafter"/>
</dbReference>
<feature type="domain" description="Glutaredoxin" evidence="5">
    <location>
        <begin position="16"/>
        <end position="78"/>
    </location>
</feature>
<name>A0AAW2YKM4_9EUKA</name>
<dbReference type="InterPro" id="IPR011767">
    <property type="entry name" value="GLR_AS"/>
</dbReference>
<keyword evidence="7" id="KW-1185">Reference proteome</keyword>
<dbReference type="Gene3D" id="3.40.30.10">
    <property type="entry name" value="Glutaredoxin"/>
    <property type="match status" value="1"/>
</dbReference>
<dbReference type="CDD" id="cd03419">
    <property type="entry name" value="GRX_GRXh_1_2_like"/>
    <property type="match status" value="1"/>
</dbReference>
<evidence type="ECO:0000256" key="4">
    <source>
        <dbReference type="ARBA" id="ARBA00023284"/>
    </source>
</evidence>
<dbReference type="InterPro" id="IPR011899">
    <property type="entry name" value="Glutaredoxin_euk/vir"/>
</dbReference>
<dbReference type="PANTHER" id="PTHR45694">
    <property type="entry name" value="GLUTAREDOXIN 2"/>
    <property type="match status" value="1"/>
</dbReference>
<keyword evidence="1" id="KW-0813">Transport</keyword>
<evidence type="ECO:0000259" key="5">
    <source>
        <dbReference type="Pfam" id="PF00462"/>
    </source>
</evidence>
<dbReference type="PANTHER" id="PTHR45694:SF18">
    <property type="entry name" value="GLUTAREDOXIN-1-RELATED"/>
    <property type="match status" value="1"/>
</dbReference>
<organism evidence="6 7">
    <name type="scientific">Acrasis kona</name>
    <dbReference type="NCBI Taxonomy" id="1008807"/>
    <lineage>
        <taxon>Eukaryota</taxon>
        <taxon>Discoba</taxon>
        <taxon>Heterolobosea</taxon>
        <taxon>Tetramitia</taxon>
        <taxon>Eutetramitia</taxon>
        <taxon>Acrasidae</taxon>
        <taxon>Acrasis</taxon>
    </lineage>
</organism>
<keyword evidence="4" id="KW-0676">Redox-active center</keyword>
<evidence type="ECO:0000256" key="1">
    <source>
        <dbReference type="ARBA" id="ARBA00022448"/>
    </source>
</evidence>
<dbReference type="PROSITE" id="PS00195">
    <property type="entry name" value="GLUTAREDOXIN_1"/>
    <property type="match status" value="1"/>
</dbReference>
<dbReference type="GO" id="GO:0015038">
    <property type="term" value="F:glutathione disulfide oxidoreductase activity"/>
    <property type="evidence" value="ECO:0007669"/>
    <property type="project" value="TreeGrafter"/>
</dbReference>
<evidence type="ECO:0000256" key="2">
    <source>
        <dbReference type="ARBA" id="ARBA00022982"/>
    </source>
</evidence>
<accession>A0AAW2YKM4</accession>
<dbReference type="FunFam" id="3.40.30.10:FF:000026">
    <property type="entry name" value="Glutaredoxin 2"/>
    <property type="match status" value="1"/>
</dbReference>
<keyword evidence="2" id="KW-0249">Electron transport</keyword>
<gene>
    <name evidence="6" type="ORF">AKO1_005215</name>
</gene>
<dbReference type="EMBL" id="JAOPGA020000237">
    <property type="protein sequence ID" value="KAL0477782.1"/>
    <property type="molecule type" value="Genomic_DNA"/>
</dbReference>